<reference evidence="2" key="1">
    <citation type="journal article" date="2019" name="Int. J. Syst. Evol. Microbiol.">
        <title>The Global Catalogue of Microorganisms (GCM) 10K type strain sequencing project: providing services to taxonomists for standard genome sequencing and annotation.</title>
        <authorList>
            <consortium name="The Broad Institute Genomics Platform"/>
            <consortium name="The Broad Institute Genome Sequencing Center for Infectious Disease"/>
            <person name="Wu L."/>
            <person name="Ma J."/>
        </authorList>
    </citation>
    <scope>NUCLEOTIDE SEQUENCE [LARGE SCALE GENOMIC DNA]</scope>
    <source>
        <strain evidence="2">CCUG 49339</strain>
    </source>
</reference>
<dbReference type="RefSeq" id="WP_377926399.1">
    <property type="nucleotide sequence ID" value="NZ_JBHUEM010000003.1"/>
</dbReference>
<protein>
    <submittedName>
        <fullName evidence="1">ComZ family protein</fullName>
    </submittedName>
</protein>
<gene>
    <name evidence="1" type="ORF">ACFSCX_01845</name>
</gene>
<sequence length="60" mass="6790">MNTEKQMEFMQIALKYLPEAKALLDESGIELDMSKLQPVIDLLSKVMSDAYELGVKDAQK</sequence>
<dbReference type="Pfam" id="PF10815">
    <property type="entry name" value="ComZ"/>
    <property type="match status" value="1"/>
</dbReference>
<evidence type="ECO:0000313" key="1">
    <source>
        <dbReference type="EMBL" id="MFD1735297.1"/>
    </source>
</evidence>
<organism evidence="1 2">
    <name type="scientific">Bacillus salitolerans</name>
    <dbReference type="NCBI Taxonomy" id="1437434"/>
    <lineage>
        <taxon>Bacteria</taxon>
        <taxon>Bacillati</taxon>
        <taxon>Bacillota</taxon>
        <taxon>Bacilli</taxon>
        <taxon>Bacillales</taxon>
        <taxon>Bacillaceae</taxon>
        <taxon>Bacillus</taxon>
    </lineage>
</organism>
<dbReference type="InterPro" id="IPR024558">
    <property type="entry name" value="ComZ"/>
</dbReference>
<keyword evidence="2" id="KW-1185">Reference proteome</keyword>
<accession>A0ABW4LLC3</accession>
<name>A0ABW4LLC3_9BACI</name>
<proteinExistence type="predicted"/>
<evidence type="ECO:0000313" key="2">
    <source>
        <dbReference type="Proteomes" id="UP001597214"/>
    </source>
</evidence>
<comment type="caution">
    <text evidence="1">The sequence shown here is derived from an EMBL/GenBank/DDBJ whole genome shotgun (WGS) entry which is preliminary data.</text>
</comment>
<dbReference type="Proteomes" id="UP001597214">
    <property type="component" value="Unassembled WGS sequence"/>
</dbReference>
<dbReference type="EMBL" id="JBHUEM010000003">
    <property type="protein sequence ID" value="MFD1735297.1"/>
    <property type="molecule type" value="Genomic_DNA"/>
</dbReference>